<dbReference type="SUPFAM" id="SSF53244">
    <property type="entry name" value="MurD-like peptide ligases, peptide-binding domain"/>
    <property type="match status" value="1"/>
</dbReference>
<evidence type="ECO:0000256" key="3">
    <source>
        <dbReference type="ARBA" id="ARBA00004305"/>
    </source>
</evidence>
<keyword evidence="9" id="KW-0554">One-carbon metabolism</keyword>
<evidence type="ECO:0000256" key="13">
    <source>
        <dbReference type="ARBA" id="ARBA00022792"/>
    </source>
</evidence>
<evidence type="ECO:0000313" key="24">
    <source>
        <dbReference type="Proteomes" id="UP000007241"/>
    </source>
</evidence>
<evidence type="ECO:0000256" key="8">
    <source>
        <dbReference type="ARBA" id="ARBA00022490"/>
    </source>
</evidence>
<dbReference type="GO" id="GO:0005829">
    <property type="term" value="C:cytosol"/>
    <property type="evidence" value="ECO:0000318"/>
    <property type="project" value="GO_Central"/>
</dbReference>
<feature type="binding site" evidence="21">
    <location>
        <position position="305"/>
    </location>
    <ligand>
        <name>ATP</name>
        <dbReference type="ChEBI" id="CHEBI:30616"/>
    </ligand>
</feature>
<sequence>AIQLLNSLQSNANVLDAIRKSGNLINTQSLPEFRNYVMRIGYTAKDFDKLAIIHIAGTKGKGSTSAFCDSILRQTRIANSDGTIRPLKTGMYTSPHLQEVRERIRINGAPVTKEQFAKHFFSVWDKLEQTKPAVIDQKHSDKPFYFRYLTLMSFELFLEENVDVVILEVGVGGEFDSTNVIEKPVVCGISSLGYDHVAILGNTIEKIAWHKAGIIKPGSPVVTSPQLPDAMTTIKKRAEELKVMSINELENIKLGLHGSHQRTNGALAREICKQWISSREASGLVFKNDPDYITHGLESASWPGRCQRIQSAEFKDIEWFVDGAHTPESLQVCADWFKTIVLESTDAHLPTYLVFNCTHGRDPSLLLLPLVKVFQTSSTLKGVVFCTNDPFSPSSVAAGAGSSDLTNNMVHADPEHKVQQDLARAWAALAKESSLPEVPITVMDSVESAAKFISTDRTGKKQVLVTGSLHLVGSVMTLLHAEVV</sequence>
<dbReference type="Gene3D" id="3.90.190.20">
    <property type="entry name" value="Mur ligase, C-terminal domain"/>
    <property type="match status" value="1"/>
</dbReference>
<keyword evidence="24" id="KW-1185">Reference proteome</keyword>
<comment type="subcellular location">
    <subcellularLocation>
        <location evidence="4">Cytoplasm</location>
    </subcellularLocation>
    <subcellularLocation>
        <location evidence="2">Mitochondrion inner membrane</location>
    </subcellularLocation>
    <subcellularLocation>
        <location evidence="3">Mitochondrion matrix</location>
    </subcellularLocation>
</comment>
<dbReference type="STRING" id="684364.F4NXV7"/>
<comment type="catalytic activity">
    <reaction evidence="20">
        <text>(6S)-5,6,7,8-tetrahydrofolyl-(gamma-L-Glu)(n) + L-glutamate + ATP = (6S)-5,6,7,8-tetrahydrofolyl-(gamma-L-Glu)(n+1) + ADP + phosphate + H(+)</text>
        <dbReference type="Rhea" id="RHEA:10580"/>
        <dbReference type="Rhea" id="RHEA-COMP:14738"/>
        <dbReference type="Rhea" id="RHEA-COMP:14740"/>
        <dbReference type="ChEBI" id="CHEBI:15378"/>
        <dbReference type="ChEBI" id="CHEBI:29985"/>
        <dbReference type="ChEBI" id="CHEBI:30616"/>
        <dbReference type="ChEBI" id="CHEBI:43474"/>
        <dbReference type="ChEBI" id="CHEBI:141005"/>
        <dbReference type="ChEBI" id="CHEBI:456216"/>
        <dbReference type="EC" id="6.3.2.17"/>
    </reaction>
</comment>
<dbReference type="FunFam" id="3.40.1190.10:FF:000020">
    <property type="entry name" value="Folylpolyglutamate synthase"/>
    <property type="match status" value="1"/>
</dbReference>
<dbReference type="Gene3D" id="3.40.1190.10">
    <property type="entry name" value="Mur-like, catalytic domain"/>
    <property type="match status" value="1"/>
</dbReference>
<dbReference type="GO" id="GO:0005743">
    <property type="term" value="C:mitochondrial inner membrane"/>
    <property type="evidence" value="ECO:0007669"/>
    <property type="project" value="UniProtKB-SubCell"/>
</dbReference>
<dbReference type="GO" id="GO:0046872">
    <property type="term" value="F:metal ion binding"/>
    <property type="evidence" value="ECO:0007669"/>
    <property type="project" value="UniProtKB-KW"/>
</dbReference>
<evidence type="ECO:0000313" key="23">
    <source>
        <dbReference type="EMBL" id="EGF82207.1"/>
    </source>
</evidence>
<dbReference type="FunFam" id="3.90.190.20:FF:000028">
    <property type="entry name" value="Folylpolyglutamate synthase"/>
    <property type="match status" value="1"/>
</dbReference>
<feature type="binding site" evidence="22">
    <location>
        <position position="94"/>
    </location>
    <ligand>
        <name>Mg(2+)</name>
        <dbReference type="ChEBI" id="CHEBI:18420"/>
        <label>1</label>
    </ligand>
</feature>
<dbReference type="GO" id="GO:0005737">
    <property type="term" value="C:cytoplasm"/>
    <property type="evidence" value="ECO:0000318"/>
    <property type="project" value="GO_Central"/>
</dbReference>
<feature type="binding site" evidence="22">
    <location>
        <position position="196"/>
    </location>
    <ligand>
        <name>Mg(2+)</name>
        <dbReference type="ChEBI" id="CHEBI:18420"/>
        <label>1</label>
    </ligand>
</feature>
<dbReference type="PIRSF" id="PIRSF038895">
    <property type="entry name" value="FPGS"/>
    <property type="match status" value="1"/>
</dbReference>
<evidence type="ECO:0000256" key="21">
    <source>
        <dbReference type="PIRSR" id="PIRSR038895-1"/>
    </source>
</evidence>
<keyword evidence="15 22" id="KW-0460">Magnesium</keyword>
<dbReference type="GO" id="GO:0005739">
    <property type="term" value="C:mitochondrion"/>
    <property type="evidence" value="ECO:0000318"/>
    <property type="project" value="GO_Central"/>
</dbReference>
<dbReference type="EC" id="6.3.2.17" evidence="7"/>
<dbReference type="GO" id="GO:0005524">
    <property type="term" value="F:ATP binding"/>
    <property type="evidence" value="ECO:0007669"/>
    <property type="project" value="UniProtKB-KW"/>
</dbReference>
<dbReference type="GO" id="GO:0006730">
    <property type="term" value="P:one-carbon metabolic process"/>
    <property type="evidence" value="ECO:0007669"/>
    <property type="project" value="UniProtKB-KW"/>
</dbReference>
<evidence type="ECO:0000256" key="5">
    <source>
        <dbReference type="ARBA" id="ARBA00005150"/>
    </source>
</evidence>
<dbReference type="HOGENOM" id="CLU_015869_0_1_1"/>
<evidence type="ECO:0000256" key="20">
    <source>
        <dbReference type="ARBA" id="ARBA00047493"/>
    </source>
</evidence>
<accession>F4NXV7</accession>
<dbReference type="GO" id="GO:0046901">
    <property type="term" value="P:tetrahydrofolylpolyglutamate biosynthetic process"/>
    <property type="evidence" value="ECO:0000318"/>
    <property type="project" value="GO_Central"/>
</dbReference>
<keyword evidence="11 22" id="KW-0479">Metal-binding</keyword>
<keyword evidence="12 21" id="KW-0547">Nucleotide-binding</keyword>
<dbReference type="InterPro" id="IPR001645">
    <property type="entry name" value="Folylpolyglutamate_synth"/>
</dbReference>
<dbReference type="OrthoDB" id="5212574at2759"/>
<comment type="pathway">
    <text evidence="5">Cofactor biosynthesis; tetrahydrofolylpolyglutamate biosynthesis.</text>
</comment>
<dbReference type="InterPro" id="IPR023600">
    <property type="entry name" value="Folylpolyglutamate_synth_euk"/>
</dbReference>
<keyword evidence="16" id="KW-0496">Mitochondrion</keyword>
<feature type="binding site" evidence="22">
    <location>
        <position position="168"/>
    </location>
    <ligand>
        <name>Mg(2+)</name>
        <dbReference type="ChEBI" id="CHEBI:18420"/>
        <label>1</label>
    </ligand>
</feature>
<evidence type="ECO:0000256" key="9">
    <source>
        <dbReference type="ARBA" id="ARBA00022563"/>
    </source>
</evidence>
<evidence type="ECO:0000256" key="4">
    <source>
        <dbReference type="ARBA" id="ARBA00004496"/>
    </source>
</evidence>
<dbReference type="AlphaFoldDB" id="F4NXV7"/>
<feature type="binding site" evidence="21">
    <location>
        <position position="322"/>
    </location>
    <ligand>
        <name>ATP</name>
        <dbReference type="ChEBI" id="CHEBI:30616"/>
    </ligand>
</feature>
<dbReference type="PANTHER" id="PTHR11136:SF5">
    <property type="entry name" value="FOLYLPOLYGLUTAMATE SYNTHASE, MITOCHONDRIAL"/>
    <property type="match status" value="1"/>
</dbReference>
<name>F4NXV7_BATDJ</name>
<gene>
    <name evidence="23" type="ORF">BATDEDRAFT_9940</name>
</gene>
<keyword evidence="10" id="KW-0436">Ligase</keyword>
<evidence type="ECO:0000256" key="15">
    <source>
        <dbReference type="ARBA" id="ARBA00022842"/>
    </source>
</evidence>
<dbReference type="EMBL" id="GL882881">
    <property type="protein sequence ID" value="EGF82207.1"/>
    <property type="molecule type" value="Genomic_DNA"/>
</dbReference>
<keyword evidence="17" id="KW-0472">Membrane</keyword>
<dbReference type="InterPro" id="IPR036615">
    <property type="entry name" value="Mur_ligase_C_dom_sf"/>
</dbReference>
<evidence type="ECO:0000256" key="12">
    <source>
        <dbReference type="ARBA" id="ARBA00022741"/>
    </source>
</evidence>
<evidence type="ECO:0000256" key="22">
    <source>
        <dbReference type="PIRSR" id="PIRSR038895-2"/>
    </source>
</evidence>
<dbReference type="FunCoup" id="F4NXV7">
    <property type="interactions" value="410"/>
</dbReference>
<dbReference type="GO" id="GO:0004326">
    <property type="term" value="F:tetrahydrofolylpolyglutamate synthase activity"/>
    <property type="evidence" value="ECO:0000318"/>
    <property type="project" value="GO_Central"/>
</dbReference>
<organism evidence="23 24">
    <name type="scientific">Batrachochytrium dendrobatidis (strain JAM81 / FGSC 10211)</name>
    <name type="common">Frog chytrid fungus</name>
    <dbReference type="NCBI Taxonomy" id="684364"/>
    <lineage>
        <taxon>Eukaryota</taxon>
        <taxon>Fungi</taxon>
        <taxon>Fungi incertae sedis</taxon>
        <taxon>Chytridiomycota</taxon>
        <taxon>Chytridiomycota incertae sedis</taxon>
        <taxon>Chytridiomycetes</taxon>
        <taxon>Rhizophydiales</taxon>
        <taxon>Rhizophydiales incertae sedis</taxon>
        <taxon>Batrachochytrium</taxon>
    </lineage>
</organism>
<proteinExistence type="inferred from homology"/>
<dbReference type="SUPFAM" id="SSF53623">
    <property type="entry name" value="MurD-like peptide ligases, catalytic domain"/>
    <property type="match status" value="1"/>
</dbReference>
<protein>
    <recommendedName>
        <fullName evidence="7">tetrahydrofolate synthase</fullName>
        <ecNumber evidence="7">6.3.2.17</ecNumber>
    </recommendedName>
    <alternativeName>
        <fullName evidence="19">Folylpoly-gamma-glutamate synthetase</fullName>
    </alternativeName>
    <alternativeName>
        <fullName evidence="18">Tetrahydrofolylpolyglutamate synthase</fullName>
    </alternativeName>
</protein>
<evidence type="ECO:0000256" key="11">
    <source>
        <dbReference type="ARBA" id="ARBA00022723"/>
    </source>
</evidence>
<dbReference type="Proteomes" id="UP000007241">
    <property type="component" value="Unassembled WGS sequence"/>
</dbReference>
<dbReference type="NCBIfam" id="TIGR01499">
    <property type="entry name" value="folC"/>
    <property type="match status" value="1"/>
</dbReference>
<evidence type="ECO:0000256" key="14">
    <source>
        <dbReference type="ARBA" id="ARBA00022840"/>
    </source>
</evidence>
<keyword evidence="14 21" id="KW-0067">ATP-binding</keyword>
<dbReference type="UniPathway" id="UPA00850"/>
<dbReference type="PANTHER" id="PTHR11136">
    <property type="entry name" value="FOLYLPOLYGLUTAMATE SYNTHASE-RELATED"/>
    <property type="match status" value="1"/>
</dbReference>
<keyword evidence="8" id="KW-0963">Cytoplasm</keyword>
<dbReference type="InParanoid" id="F4NXV7"/>
<evidence type="ECO:0000256" key="6">
    <source>
        <dbReference type="ARBA" id="ARBA00008276"/>
    </source>
</evidence>
<evidence type="ECO:0000256" key="19">
    <source>
        <dbReference type="ARBA" id="ARBA00030876"/>
    </source>
</evidence>
<dbReference type="InterPro" id="IPR036565">
    <property type="entry name" value="Mur-like_cat_sf"/>
</dbReference>
<feature type="non-terminal residue" evidence="23">
    <location>
        <position position="1"/>
    </location>
</feature>
<dbReference type="PROSITE" id="PS01012">
    <property type="entry name" value="FOLYLPOLYGLU_SYNT_2"/>
    <property type="match status" value="1"/>
</dbReference>
<evidence type="ECO:0000256" key="2">
    <source>
        <dbReference type="ARBA" id="ARBA00004273"/>
    </source>
</evidence>
<dbReference type="InterPro" id="IPR018109">
    <property type="entry name" value="Folylpolyglutamate_synth_CS"/>
</dbReference>
<evidence type="ECO:0000256" key="16">
    <source>
        <dbReference type="ARBA" id="ARBA00023128"/>
    </source>
</evidence>
<dbReference type="RefSeq" id="XP_006677122.1">
    <property type="nucleotide sequence ID" value="XM_006677059.1"/>
</dbReference>
<evidence type="ECO:0000256" key="18">
    <source>
        <dbReference type="ARBA" id="ARBA00030592"/>
    </source>
</evidence>
<evidence type="ECO:0000256" key="7">
    <source>
        <dbReference type="ARBA" id="ARBA00013025"/>
    </source>
</evidence>
<evidence type="ECO:0000256" key="17">
    <source>
        <dbReference type="ARBA" id="ARBA00023136"/>
    </source>
</evidence>
<comment type="cofactor">
    <cofactor evidence="1">
        <name>a monovalent cation</name>
        <dbReference type="ChEBI" id="CHEBI:60242"/>
    </cofactor>
</comment>
<dbReference type="GO" id="GO:0005759">
    <property type="term" value="C:mitochondrial matrix"/>
    <property type="evidence" value="ECO:0007669"/>
    <property type="project" value="UniProtKB-SubCell"/>
</dbReference>
<comment type="similarity">
    <text evidence="6">Belongs to the folylpolyglutamate synthase family.</text>
</comment>
<dbReference type="OMA" id="ESLDCCM"/>
<evidence type="ECO:0000256" key="1">
    <source>
        <dbReference type="ARBA" id="ARBA00001944"/>
    </source>
</evidence>
<evidence type="ECO:0000256" key="10">
    <source>
        <dbReference type="ARBA" id="ARBA00022598"/>
    </source>
</evidence>
<reference evidence="23 24" key="1">
    <citation type="submission" date="2009-12" db="EMBL/GenBank/DDBJ databases">
        <title>The draft genome of Batrachochytrium dendrobatidis.</title>
        <authorList>
            <consortium name="US DOE Joint Genome Institute (JGI-PGF)"/>
            <person name="Kuo A."/>
            <person name="Salamov A."/>
            <person name="Schmutz J."/>
            <person name="Lucas S."/>
            <person name="Pitluck S."/>
            <person name="Rosenblum E."/>
            <person name="Stajich J."/>
            <person name="Eisen M."/>
            <person name="Grigoriev I.V."/>
        </authorList>
    </citation>
    <scope>NUCLEOTIDE SEQUENCE [LARGE SCALE GENOMIC DNA]</scope>
    <source>
        <strain evidence="24">JAM81 / FGSC 10211</strain>
    </source>
</reference>
<dbReference type="GeneID" id="18245098"/>
<keyword evidence="13" id="KW-0999">Mitochondrion inner membrane</keyword>